<gene>
    <name evidence="1" type="ORF">UFOVP950_34</name>
</gene>
<proteinExistence type="predicted"/>
<protein>
    <submittedName>
        <fullName evidence="1">Uncharacterized protein</fullName>
    </submittedName>
</protein>
<dbReference type="EMBL" id="LR796894">
    <property type="protein sequence ID" value="CAB4173147.1"/>
    <property type="molecule type" value="Genomic_DNA"/>
</dbReference>
<sequence length="201" mass="23546">MVNLFTSIYTDKSAVRQKELIYCLNKNIDNAHIEKIYLFVDGKVELPNSDKLVIIPFKRPTYRDFFNLIDRTVTSRDDISIVANTDIYFNHTLNGLILYERQCIALSRWDDKPGGLKLHNERFSQDVWIFRGKMRNVNFCDFFLGIPGCDNRIAYELNSAGYALFNPASRIQAIHYHRSNLHNYDGRTLKIQRPYLFIPVT</sequence>
<accession>A0A6J5PQ76</accession>
<name>A0A6J5PQ76_9CAUD</name>
<reference evidence="1" key="1">
    <citation type="submission" date="2020-05" db="EMBL/GenBank/DDBJ databases">
        <authorList>
            <person name="Chiriac C."/>
            <person name="Salcher M."/>
            <person name="Ghai R."/>
            <person name="Kavagutti S V."/>
        </authorList>
    </citation>
    <scope>NUCLEOTIDE SEQUENCE</scope>
</reference>
<evidence type="ECO:0000313" key="1">
    <source>
        <dbReference type="EMBL" id="CAB4173147.1"/>
    </source>
</evidence>
<organism evidence="1">
    <name type="scientific">uncultured Caudovirales phage</name>
    <dbReference type="NCBI Taxonomy" id="2100421"/>
    <lineage>
        <taxon>Viruses</taxon>
        <taxon>Duplodnaviria</taxon>
        <taxon>Heunggongvirae</taxon>
        <taxon>Uroviricota</taxon>
        <taxon>Caudoviricetes</taxon>
        <taxon>Peduoviridae</taxon>
        <taxon>Maltschvirus</taxon>
        <taxon>Maltschvirus maltsch</taxon>
    </lineage>
</organism>